<proteinExistence type="predicted"/>
<dbReference type="Proteomes" id="UP000184442">
    <property type="component" value="Unassembled WGS sequence"/>
</dbReference>
<evidence type="ECO:0000256" key="1">
    <source>
        <dbReference type="SAM" id="Phobius"/>
    </source>
</evidence>
<evidence type="ECO:0000313" key="3">
    <source>
        <dbReference type="EMBL" id="SHJ30524.1"/>
    </source>
</evidence>
<dbReference type="InterPro" id="IPR045679">
    <property type="entry name" value="DUF6199"/>
</dbReference>
<evidence type="ECO:0000259" key="2">
    <source>
        <dbReference type="Pfam" id="PF19701"/>
    </source>
</evidence>
<dbReference type="AlphaFoldDB" id="A0A1M6I7T2"/>
<keyword evidence="1" id="KW-0812">Transmembrane</keyword>
<name>A0A1M6I7T2_9FIRM</name>
<evidence type="ECO:0000313" key="4">
    <source>
        <dbReference type="Proteomes" id="UP000184442"/>
    </source>
</evidence>
<keyword evidence="1" id="KW-1133">Transmembrane helix</keyword>
<feature type="transmembrane region" description="Helical" evidence="1">
    <location>
        <begin position="6"/>
        <end position="25"/>
    </location>
</feature>
<accession>A0A1M6I7T2</accession>
<organism evidence="3 4">
    <name type="scientific">Lutispora thermophila DSM 19022</name>
    <dbReference type="NCBI Taxonomy" id="1122184"/>
    <lineage>
        <taxon>Bacteria</taxon>
        <taxon>Bacillati</taxon>
        <taxon>Bacillota</taxon>
        <taxon>Clostridia</taxon>
        <taxon>Lutisporales</taxon>
        <taxon>Lutisporaceae</taxon>
        <taxon>Lutispora</taxon>
    </lineage>
</organism>
<sequence length="74" mass="8813">MYLSKWLIIIFFFPLIIIPLVYGIINPKNSFLLGRRWQFKNEVEPTEFVLDMHKLFCIAMLIVVIIILFLLIIS</sequence>
<dbReference type="EMBL" id="FQZS01000028">
    <property type="protein sequence ID" value="SHJ30524.1"/>
    <property type="molecule type" value="Genomic_DNA"/>
</dbReference>
<keyword evidence="4" id="KW-1185">Reference proteome</keyword>
<protein>
    <recommendedName>
        <fullName evidence="2">DUF6199 domain-containing protein</fullName>
    </recommendedName>
</protein>
<keyword evidence="1" id="KW-0472">Membrane</keyword>
<gene>
    <name evidence="3" type="ORF">SAMN02745176_03117</name>
</gene>
<feature type="domain" description="DUF6199" evidence="2">
    <location>
        <begin position="15"/>
        <end position="70"/>
    </location>
</feature>
<feature type="transmembrane region" description="Helical" evidence="1">
    <location>
        <begin position="55"/>
        <end position="73"/>
    </location>
</feature>
<reference evidence="3 4" key="1">
    <citation type="submission" date="2016-11" db="EMBL/GenBank/DDBJ databases">
        <authorList>
            <person name="Jaros S."/>
            <person name="Januszkiewicz K."/>
            <person name="Wedrychowicz H."/>
        </authorList>
    </citation>
    <scope>NUCLEOTIDE SEQUENCE [LARGE SCALE GENOMIC DNA]</scope>
    <source>
        <strain evidence="3 4">DSM 19022</strain>
    </source>
</reference>
<dbReference type="Pfam" id="PF19701">
    <property type="entry name" value="DUF6199"/>
    <property type="match status" value="1"/>
</dbReference>